<dbReference type="Proteomes" id="UP000837803">
    <property type="component" value="Unassembled WGS sequence"/>
</dbReference>
<evidence type="ECO:0000256" key="1">
    <source>
        <dbReference type="ARBA" id="ARBA00023267"/>
    </source>
</evidence>
<dbReference type="InterPro" id="IPR000089">
    <property type="entry name" value="Biotin_lipoyl"/>
</dbReference>
<dbReference type="Gene3D" id="2.40.50.100">
    <property type="match status" value="1"/>
</dbReference>
<accession>A0ABN8F4V6</accession>
<name>A0ABN8F4V6_9BACT</name>
<keyword evidence="4" id="KW-1185">Reference proteome</keyword>
<reference evidence="3" key="1">
    <citation type="submission" date="2021-12" db="EMBL/GenBank/DDBJ databases">
        <authorList>
            <person name="Rodrigo-Torres L."/>
            <person name="Arahal R. D."/>
            <person name="Lucena T."/>
        </authorList>
    </citation>
    <scope>NUCLEOTIDE SEQUENCE</scope>
    <source>
        <strain evidence="3">CECT 8419</strain>
    </source>
</reference>
<comment type="caution">
    <text evidence="3">The sequence shown here is derived from an EMBL/GenBank/DDBJ whole genome shotgun (WGS) entry which is preliminary data.</text>
</comment>
<evidence type="ECO:0000313" key="3">
    <source>
        <dbReference type="EMBL" id="CAH1000340.1"/>
    </source>
</evidence>
<dbReference type="InterPro" id="IPR050709">
    <property type="entry name" value="Biotin_Carboxyl_Carrier/Decarb"/>
</dbReference>
<gene>
    <name evidence="3" type="ORF">LEM8419_01493</name>
</gene>
<evidence type="ECO:0000259" key="2">
    <source>
        <dbReference type="PROSITE" id="PS50968"/>
    </source>
</evidence>
<dbReference type="SUPFAM" id="SSF51230">
    <property type="entry name" value="Single hybrid motif"/>
    <property type="match status" value="1"/>
</dbReference>
<dbReference type="PANTHER" id="PTHR45266">
    <property type="entry name" value="OXALOACETATE DECARBOXYLASE ALPHA CHAIN"/>
    <property type="match status" value="1"/>
</dbReference>
<dbReference type="RefSeq" id="WP_238750392.1">
    <property type="nucleotide sequence ID" value="NZ_CAKLPZ010000001.1"/>
</dbReference>
<dbReference type="Pfam" id="PF00364">
    <property type="entry name" value="Biotin_lipoyl"/>
    <property type="match status" value="1"/>
</dbReference>
<keyword evidence="1" id="KW-0092">Biotin</keyword>
<dbReference type="EMBL" id="CAKLPZ010000001">
    <property type="protein sequence ID" value="CAH1000340.1"/>
    <property type="molecule type" value="Genomic_DNA"/>
</dbReference>
<proteinExistence type="predicted"/>
<dbReference type="PANTHER" id="PTHR45266:SF3">
    <property type="entry name" value="OXALOACETATE DECARBOXYLASE ALPHA CHAIN"/>
    <property type="match status" value="1"/>
</dbReference>
<sequence>MHYTAKVGQTAYEITPTLLDQLDVSQASNIYHLLQHGRGYRCELLHLDRSNRRVDVRINGRQFSVQLDGPLQQLVEQLGFATAPVLAAGNVTAPMPGLILSLNVATGDTVEAGSPLLVLEAMKMENVIKATAPGTVKTIHVAQGQAVDKQQLLIEVE</sequence>
<protein>
    <recommendedName>
        <fullName evidence="2">Lipoyl-binding domain-containing protein</fullName>
    </recommendedName>
</protein>
<evidence type="ECO:0000313" key="4">
    <source>
        <dbReference type="Proteomes" id="UP000837803"/>
    </source>
</evidence>
<dbReference type="PROSITE" id="PS50968">
    <property type="entry name" value="BIOTINYL_LIPOYL"/>
    <property type="match status" value="1"/>
</dbReference>
<feature type="domain" description="Lipoyl-binding" evidence="2">
    <location>
        <begin position="82"/>
        <end position="157"/>
    </location>
</feature>
<dbReference type="CDD" id="cd06850">
    <property type="entry name" value="biotinyl_domain"/>
    <property type="match status" value="1"/>
</dbReference>
<organism evidence="3 4">
    <name type="scientific">Neolewinella maritima</name>
    <dbReference type="NCBI Taxonomy" id="1383882"/>
    <lineage>
        <taxon>Bacteria</taxon>
        <taxon>Pseudomonadati</taxon>
        <taxon>Bacteroidota</taxon>
        <taxon>Saprospiria</taxon>
        <taxon>Saprospirales</taxon>
        <taxon>Lewinellaceae</taxon>
        <taxon>Neolewinella</taxon>
    </lineage>
</organism>
<dbReference type="InterPro" id="IPR011053">
    <property type="entry name" value="Single_hybrid_motif"/>
</dbReference>